<dbReference type="InterPro" id="IPR029002">
    <property type="entry name" value="PLPC/GPLD1"/>
</dbReference>
<comment type="caution">
    <text evidence="3">The sequence shown here is derived from an EMBL/GenBank/DDBJ whole genome shotgun (WGS) entry which is preliminary data.</text>
</comment>
<protein>
    <recommendedName>
        <fullName evidence="2">Phospholipase C/D domain-containing protein</fullName>
    </recommendedName>
</protein>
<reference evidence="4" key="1">
    <citation type="journal article" date="2019" name="Int. J. Syst. Evol. Microbiol.">
        <title>The Global Catalogue of Microorganisms (GCM) 10K type strain sequencing project: providing services to taxonomists for standard genome sequencing and annotation.</title>
        <authorList>
            <consortium name="The Broad Institute Genomics Platform"/>
            <consortium name="The Broad Institute Genome Sequencing Center for Infectious Disease"/>
            <person name="Wu L."/>
            <person name="Ma J."/>
        </authorList>
    </citation>
    <scope>NUCLEOTIDE SEQUENCE [LARGE SCALE GENOMIC DNA]</scope>
    <source>
        <strain evidence="4">JCM 17919</strain>
    </source>
</reference>
<dbReference type="Proteomes" id="UP001501725">
    <property type="component" value="Unassembled WGS sequence"/>
</dbReference>
<evidence type="ECO:0000313" key="4">
    <source>
        <dbReference type="Proteomes" id="UP001501725"/>
    </source>
</evidence>
<evidence type="ECO:0000313" key="3">
    <source>
        <dbReference type="EMBL" id="GAA4328174.1"/>
    </source>
</evidence>
<dbReference type="RefSeq" id="WP_345255198.1">
    <property type="nucleotide sequence ID" value="NZ_BAABGY010000007.1"/>
</dbReference>
<feature type="signal peptide" evidence="1">
    <location>
        <begin position="1"/>
        <end position="25"/>
    </location>
</feature>
<dbReference type="EMBL" id="BAABGY010000007">
    <property type="protein sequence ID" value="GAA4328174.1"/>
    <property type="molecule type" value="Genomic_DNA"/>
</dbReference>
<evidence type="ECO:0000259" key="2">
    <source>
        <dbReference type="Pfam" id="PF00882"/>
    </source>
</evidence>
<feature type="domain" description="Phospholipase C/D" evidence="2">
    <location>
        <begin position="30"/>
        <end position="208"/>
    </location>
</feature>
<proteinExistence type="predicted"/>
<keyword evidence="1" id="KW-0732">Signal</keyword>
<gene>
    <name evidence="3" type="ORF">GCM10023184_17910</name>
</gene>
<organism evidence="3 4">
    <name type="scientific">Flaviaesturariibacter amylovorans</name>
    <dbReference type="NCBI Taxonomy" id="1084520"/>
    <lineage>
        <taxon>Bacteria</taxon>
        <taxon>Pseudomonadati</taxon>
        <taxon>Bacteroidota</taxon>
        <taxon>Chitinophagia</taxon>
        <taxon>Chitinophagales</taxon>
        <taxon>Chitinophagaceae</taxon>
        <taxon>Flaviaestuariibacter</taxon>
    </lineage>
</organism>
<dbReference type="Pfam" id="PF00882">
    <property type="entry name" value="Zn_dep_PLPC"/>
    <property type="match status" value="1"/>
</dbReference>
<keyword evidence="4" id="KW-1185">Reference proteome</keyword>
<sequence length="419" mass="47189">MTSSPRLPLIALFLALLLAPARAEAYSVLTHQAIIDAVWESSMRPLLRARFPDAGADAWKEARAAAYGGALTPDIGYYPGGSKLFTNLVHYTRSGDFVQALLREAHSIQEYAFALGVLSHYHADRWGHGIGTNQSVPIVYPKHHHDRRSVTYEEDPIAHQRVEFGFDVLQTARGNYASEAYHDFIGFRVEDSLLGRAFRSTYGLELKDVYPQFARSVNTLRFCVRSLFPLITRAAWQNRKPEIRAARPGVTARSFAYRMRRKEYQKAFGGKKDRPGFGVRMLAGLIWLLPKVGPLKPLKFRVPGREAEKLFVKSFDTVTHFLGRDMAAIVHSGRPSIPNYDFDTGEPTKKGGYALADDTYRRLLLRLYDDGFKGLDGPLRQNILDFYGKEAPASQLTDRDAARLEAAFRALRNAAVTHR</sequence>
<evidence type="ECO:0000256" key="1">
    <source>
        <dbReference type="SAM" id="SignalP"/>
    </source>
</evidence>
<name>A0ABP8GQ97_9BACT</name>
<feature type="chain" id="PRO_5045668625" description="Phospholipase C/D domain-containing protein" evidence="1">
    <location>
        <begin position="26"/>
        <end position="419"/>
    </location>
</feature>
<accession>A0ABP8GQ97</accession>